<dbReference type="InterPro" id="IPR005318">
    <property type="entry name" value="OM_porin_bac"/>
</dbReference>
<reference evidence="5 6" key="1">
    <citation type="submission" date="2016-10" db="EMBL/GenBank/DDBJ databases">
        <authorList>
            <person name="de Groot N.N."/>
        </authorList>
    </citation>
    <scope>NUCLEOTIDE SEQUENCE [LARGE SCALE GENOMIC DNA]</scope>
    <source>
        <strain evidence="5 6">DSM 373</strain>
    </source>
</reference>
<dbReference type="GO" id="GO:0016020">
    <property type="term" value="C:membrane"/>
    <property type="evidence" value="ECO:0007669"/>
    <property type="project" value="InterPro"/>
</dbReference>
<keyword evidence="3 4" id="KW-0732">Signal</keyword>
<dbReference type="Pfam" id="PF03573">
    <property type="entry name" value="OprD"/>
    <property type="match status" value="1"/>
</dbReference>
<dbReference type="GO" id="GO:0015288">
    <property type="term" value="F:porin activity"/>
    <property type="evidence" value="ECO:0007669"/>
    <property type="project" value="TreeGrafter"/>
</dbReference>
<dbReference type="InterPro" id="IPR023614">
    <property type="entry name" value="Porin_dom_sf"/>
</dbReference>
<feature type="chain" id="PRO_5011587743" evidence="4">
    <location>
        <begin position="31"/>
        <end position="432"/>
    </location>
</feature>
<keyword evidence="2" id="KW-0813">Transport</keyword>
<dbReference type="PANTHER" id="PTHR34596:SF2">
    <property type="entry name" value="CHITOPORIN"/>
    <property type="match status" value="1"/>
</dbReference>
<feature type="signal peptide" evidence="4">
    <location>
        <begin position="1"/>
        <end position="30"/>
    </location>
</feature>
<dbReference type="AlphaFoldDB" id="A0A1H6X5D8"/>
<dbReference type="OrthoDB" id="6759120at2"/>
<accession>A0A1H6X5D8</accession>
<evidence type="ECO:0000256" key="3">
    <source>
        <dbReference type="ARBA" id="ARBA00022729"/>
    </source>
</evidence>
<dbReference type="Gene3D" id="2.40.160.10">
    <property type="entry name" value="Porin"/>
    <property type="match status" value="1"/>
</dbReference>
<comment type="similarity">
    <text evidence="1">Belongs to the outer membrane porin (Opr) (TC 1.B.25) family.</text>
</comment>
<sequence length="432" mass="48181">MKAINSRQAYCCNAVLLAVVGLLASKSAEAEFFEDSKTVLVFRNFYINRDYKGDNVTKTGNGRSGKAEEWTQNFILNFQSGYTEGPVGFGLDILALRSYKLDGGGGTSGTQALPLDRDGKPADEFGRIAVSGKMKFSKSELRTGEWSLVLPVLRADDARSLPQTFRGSMLTLKEIKDLTVYAGHITGNSPRDDGSMEDMTLFGTSPYTSRAKSDSFDFGGAEYTFNNKRTTVGMWYARLEDIYKQRYFEVLHSQPFTDLVLLNAKLQYIDGEDDGDSLQGHLDNKVLGGMVSLKSGLHSFRVGVQRIGGDSKWLRVNGTSGDTLVNNGYNSSYDNARERSWQVRYDYDFAGLGLPGLTLMTRYTKGYNIRVNGDGSEGKEWGRESELAYVIQGGRAKNLSLRWRNSTIRRNFGSTNQFDEQRLTISYPMSLF</sequence>
<name>A0A1H6X5D8_9GAMM</name>
<dbReference type="Proteomes" id="UP000199250">
    <property type="component" value="Unassembled WGS sequence"/>
</dbReference>
<gene>
    <name evidence="5" type="ORF">SAMN04244572_03254</name>
</gene>
<protein>
    <submittedName>
        <fullName evidence="5">Outer membrane porin, OprD family</fullName>
    </submittedName>
</protein>
<dbReference type="RefSeq" id="WP_090733614.1">
    <property type="nucleotide sequence ID" value="NZ_FNYQ01000065.1"/>
</dbReference>
<evidence type="ECO:0000256" key="1">
    <source>
        <dbReference type="ARBA" id="ARBA00009075"/>
    </source>
</evidence>
<organism evidence="5 6">
    <name type="scientific">Azotobacter beijerinckii</name>
    <dbReference type="NCBI Taxonomy" id="170623"/>
    <lineage>
        <taxon>Bacteria</taxon>
        <taxon>Pseudomonadati</taxon>
        <taxon>Pseudomonadota</taxon>
        <taxon>Gammaproteobacteria</taxon>
        <taxon>Pseudomonadales</taxon>
        <taxon>Pseudomonadaceae</taxon>
        <taxon>Azotobacter</taxon>
    </lineage>
</organism>
<dbReference type="EMBL" id="FNYQ01000065">
    <property type="protein sequence ID" value="SEJ24379.1"/>
    <property type="molecule type" value="Genomic_DNA"/>
</dbReference>
<evidence type="ECO:0000313" key="6">
    <source>
        <dbReference type="Proteomes" id="UP000199250"/>
    </source>
</evidence>
<dbReference type="PANTHER" id="PTHR34596">
    <property type="entry name" value="CHITOPORIN"/>
    <property type="match status" value="1"/>
</dbReference>
<evidence type="ECO:0000256" key="2">
    <source>
        <dbReference type="ARBA" id="ARBA00022448"/>
    </source>
</evidence>
<evidence type="ECO:0000313" key="5">
    <source>
        <dbReference type="EMBL" id="SEJ24379.1"/>
    </source>
</evidence>
<proteinExistence type="inferred from homology"/>
<evidence type="ECO:0000256" key="4">
    <source>
        <dbReference type="SAM" id="SignalP"/>
    </source>
</evidence>